<feature type="domain" description="Peptidase M3A/M3B catalytic" evidence="7">
    <location>
        <begin position="202"/>
        <end position="582"/>
    </location>
</feature>
<evidence type="ECO:0000256" key="6">
    <source>
        <dbReference type="RuleBase" id="RU368091"/>
    </source>
</evidence>
<keyword evidence="10" id="KW-1185">Reference proteome</keyword>
<dbReference type="Gene3D" id="1.10.287.830">
    <property type="entry name" value="putative peptidase helix hairpin domain like"/>
    <property type="match status" value="1"/>
</dbReference>
<comment type="similarity">
    <text evidence="6">Belongs to the peptidase M3B family.</text>
</comment>
<comment type="cofactor">
    <cofactor evidence="6">
        <name>Zn(2+)</name>
        <dbReference type="ChEBI" id="CHEBI:29105"/>
    </cofactor>
    <text evidence="6">Binds 1 zinc ion.</text>
</comment>
<dbReference type="SUPFAM" id="SSF55486">
    <property type="entry name" value="Metalloproteases ('zincins'), catalytic domain"/>
    <property type="match status" value="1"/>
</dbReference>
<dbReference type="RefSeq" id="WP_379319224.1">
    <property type="nucleotide sequence ID" value="NZ_JBHTLM010000006.1"/>
</dbReference>
<evidence type="ECO:0000259" key="7">
    <source>
        <dbReference type="Pfam" id="PF01432"/>
    </source>
</evidence>
<evidence type="ECO:0000259" key="8">
    <source>
        <dbReference type="Pfam" id="PF08439"/>
    </source>
</evidence>
<evidence type="ECO:0000256" key="3">
    <source>
        <dbReference type="ARBA" id="ARBA00022801"/>
    </source>
</evidence>
<dbReference type="InterPro" id="IPR042088">
    <property type="entry name" value="OligoPept_F_C"/>
</dbReference>
<dbReference type="PANTHER" id="PTHR11804:SF84">
    <property type="entry name" value="SACCHAROLYSIN"/>
    <property type="match status" value="1"/>
</dbReference>
<dbReference type="InterPro" id="IPR004438">
    <property type="entry name" value="Peptidase_M3B"/>
</dbReference>
<dbReference type="InterPro" id="IPR001567">
    <property type="entry name" value="Pept_M3A_M3B_dom"/>
</dbReference>
<dbReference type="Gene3D" id="1.10.1370.20">
    <property type="entry name" value="Oligoendopeptidase f, C-terminal domain"/>
    <property type="match status" value="1"/>
</dbReference>
<keyword evidence="5 6" id="KW-0482">Metalloprotease</keyword>
<dbReference type="EMBL" id="JBHTLM010000006">
    <property type="protein sequence ID" value="MFD1176778.1"/>
    <property type="molecule type" value="Genomic_DNA"/>
</dbReference>
<sequence>MSTILKRSEVQQMDTWKLEDMFPDQQAWDSSYNELKTLKEKAADYEGKLNSPENIKAVFALEDDLSLKIERLYVYAHLSHDQDTTNPTYQALVQKAKKLSVEVNEALSFITPEILSLPEQELDQLIDNPELSDYKFTLQEIKREKAHVLSKTEEALLAQVGNLSQAPQQIFGMINNADMKFPKIKDENGNEVDLTHGSYIQFLENPNREVREQAFKTVYETYRKQKNTIASTLSANVNKNMFYSQVRKYPSVLEMSLYGDNIPKEVYTNLIDTIHESLPLLQRYMKLRKKLLGVNELHMYDLFAPLVEEYKWDITYDEAKKTVEEGLQPLGNEYLEVLRAGLKDRWIDVYENEGKRTGAYSWGAYGTHPYVLLNHKDNLNSMFTLAHEMGHALHSYFSDEALKYRDAQYTIFLAEVASTTNEALLMDYLLKKSTDPKQKLYLLTYYADQFRTTVFRQTMFAEFEKIIHERAEAGESLTPQELSSIYYDLNVKYHGTDMVVDQDIEMEWARIPHFYTSFYVYKYATGFSAATSFSKQILEEGKPAVDRYLGFLRSGGSDYSINILKKAGVDMSSPEPIREAMSVFKEVIEQMEQLTK</sequence>
<evidence type="ECO:0000256" key="2">
    <source>
        <dbReference type="ARBA" id="ARBA00022723"/>
    </source>
</evidence>
<evidence type="ECO:0000256" key="4">
    <source>
        <dbReference type="ARBA" id="ARBA00022833"/>
    </source>
</evidence>
<gene>
    <name evidence="9" type="primary">pepF</name>
    <name evidence="9" type="ORF">ACFQ3W_10770</name>
</gene>
<dbReference type="Pfam" id="PF01432">
    <property type="entry name" value="Peptidase_M3"/>
    <property type="match status" value="1"/>
</dbReference>
<dbReference type="NCBIfam" id="TIGR00181">
    <property type="entry name" value="pepF"/>
    <property type="match status" value="1"/>
</dbReference>
<keyword evidence="2 6" id="KW-0479">Metal-binding</keyword>
<dbReference type="InterPro" id="IPR013647">
    <property type="entry name" value="OligopepF_N_dom"/>
</dbReference>
<dbReference type="Pfam" id="PF08439">
    <property type="entry name" value="Peptidase_M3_N"/>
    <property type="match status" value="1"/>
</dbReference>
<dbReference type="InterPro" id="IPR045090">
    <property type="entry name" value="Pept_M3A_M3B"/>
</dbReference>
<dbReference type="Gene3D" id="1.20.140.70">
    <property type="entry name" value="Oligopeptidase f, N-terminal domain"/>
    <property type="match status" value="1"/>
</dbReference>
<keyword evidence="1 6" id="KW-0645">Protease</keyword>
<accession>A0ABW3RWA4</accession>
<comment type="function">
    <text evidence="6">Has oligopeptidase activity and degrades a variety of small bioactive peptides.</text>
</comment>
<evidence type="ECO:0000256" key="1">
    <source>
        <dbReference type="ARBA" id="ARBA00022670"/>
    </source>
</evidence>
<dbReference type="EC" id="3.4.24.-" evidence="6"/>
<name>A0ABW3RWA4_9BACL</name>
<dbReference type="PANTHER" id="PTHR11804">
    <property type="entry name" value="PROTEASE M3 THIMET OLIGOPEPTIDASE-RELATED"/>
    <property type="match status" value="1"/>
</dbReference>
<keyword evidence="4 6" id="KW-0862">Zinc</keyword>
<proteinExistence type="inferred from homology"/>
<evidence type="ECO:0000256" key="5">
    <source>
        <dbReference type="ARBA" id="ARBA00023049"/>
    </source>
</evidence>
<keyword evidence="3 6" id="KW-0378">Hydrolase</keyword>
<reference evidence="10" key="1">
    <citation type="journal article" date="2019" name="Int. J. Syst. Evol. Microbiol.">
        <title>The Global Catalogue of Microorganisms (GCM) 10K type strain sequencing project: providing services to taxonomists for standard genome sequencing and annotation.</title>
        <authorList>
            <consortium name="The Broad Institute Genomics Platform"/>
            <consortium name="The Broad Institute Genome Sequencing Center for Infectious Disease"/>
            <person name="Wu L."/>
            <person name="Ma J."/>
        </authorList>
    </citation>
    <scope>NUCLEOTIDE SEQUENCE [LARGE SCALE GENOMIC DNA]</scope>
    <source>
        <strain evidence="10">CCUG 59189</strain>
    </source>
</reference>
<dbReference type="Proteomes" id="UP001597262">
    <property type="component" value="Unassembled WGS sequence"/>
</dbReference>
<protein>
    <recommendedName>
        <fullName evidence="6">Oligopeptidase F</fullName>
        <ecNumber evidence="6">3.4.24.-</ecNumber>
    </recommendedName>
</protein>
<evidence type="ECO:0000313" key="9">
    <source>
        <dbReference type="EMBL" id="MFD1176778.1"/>
    </source>
</evidence>
<feature type="domain" description="Oligopeptidase F N-terminal" evidence="8">
    <location>
        <begin position="113"/>
        <end position="181"/>
    </location>
</feature>
<organism evidence="9 10">
    <name type="scientific">Paenibacillus puldeungensis</name>
    <dbReference type="NCBI Taxonomy" id="696536"/>
    <lineage>
        <taxon>Bacteria</taxon>
        <taxon>Bacillati</taxon>
        <taxon>Bacillota</taxon>
        <taxon>Bacilli</taxon>
        <taxon>Bacillales</taxon>
        <taxon>Paenibacillaceae</taxon>
        <taxon>Paenibacillus</taxon>
    </lineage>
</organism>
<comment type="caution">
    <text evidence="9">The sequence shown here is derived from an EMBL/GenBank/DDBJ whole genome shotgun (WGS) entry which is preliminary data.</text>
</comment>
<evidence type="ECO:0000313" key="10">
    <source>
        <dbReference type="Proteomes" id="UP001597262"/>
    </source>
</evidence>
<dbReference type="CDD" id="cd09608">
    <property type="entry name" value="M3B_PepF"/>
    <property type="match status" value="1"/>
</dbReference>